<feature type="domain" description="Molybdopterin oxidoreductase" evidence="1">
    <location>
        <begin position="1"/>
        <end position="112"/>
    </location>
</feature>
<evidence type="ECO:0000259" key="1">
    <source>
        <dbReference type="Pfam" id="PF00384"/>
    </source>
</evidence>
<protein>
    <recommendedName>
        <fullName evidence="1">Molybdopterin oxidoreductase domain-containing protein</fullName>
    </recommendedName>
</protein>
<proteinExistence type="predicted"/>
<name>D9PFN6_9ZZZZ</name>
<dbReference type="Pfam" id="PF00384">
    <property type="entry name" value="Molybdopterin"/>
    <property type="match status" value="1"/>
</dbReference>
<organism evidence="2">
    <name type="scientific">sediment metagenome</name>
    <dbReference type="NCBI Taxonomy" id="749907"/>
    <lineage>
        <taxon>unclassified sequences</taxon>
        <taxon>metagenomes</taxon>
        <taxon>ecological metagenomes</taxon>
    </lineage>
</organism>
<dbReference type="AlphaFoldDB" id="D9PFN6"/>
<dbReference type="InterPro" id="IPR006656">
    <property type="entry name" value="Mopterin_OxRdtase"/>
</dbReference>
<sequence>MMRGIGSQNVDFRLRQSDFSADSKLQGAPWLGMSVSDIGKADRLLVVGSFLRKDHPLLAARIRQAVKKGAQANIIHSVDDDLLMKVANKAIVAPDSLVEILTQVSKALAAENRARAQAAKRQP</sequence>
<dbReference type="EMBL" id="ADZX01000097">
    <property type="protein sequence ID" value="EFK97629.1"/>
    <property type="molecule type" value="Genomic_DNA"/>
</dbReference>
<comment type="caution">
    <text evidence="2">The sequence shown here is derived from an EMBL/GenBank/DDBJ whole genome shotgun (WGS) entry which is preliminary data.</text>
</comment>
<dbReference type="Gene3D" id="3.40.50.740">
    <property type="match status" value="1"/>
</dbReference>
<dbReference type="GO" id="GO:0016491">
    <property type="term" value="F:oxidoreductase activity"/>
    <property type="evidence" value="ECO:0007669"/>
    <property type="project" value="InterPro"/>
</dbReference>
<gene>
    <name evidence="2" type="ORF">LDC_0322</name>
</gene>
<reference evidence="2" key="1">
    <citation type="submission" date="2010-07" db="EMBL/GenBank/DDBJ databases">
        <authorList>
            <consortium name="CONSOLIDER consortium CSD2007-00005"/>
            <person name="Guazzaroni M.-E."/>
            <person name="Richter M."/>
            <person name="Garcia-Salamanca A."/>
            <person name="Yarza P."/>
            <person name="Ferrer M."/>
        </authorList>
    </citation>
    <scope>NUCLEOTIDE SEQUENCE</scope>
</reference>
<reference evidence="2" key="2">
    <citation type="journal article" date="2011" name="Microb. Ecol.">
        <title>Taxonomic and Functional Metagenomic Profiling of the Microbial Community in the Anoxic Sediment of a Sub-saline Shallow Lake (Laguna de Carrizo, Central Spain).</title>
        <authorList>
            <person name="Ferrer M."/>
            <person name="Guazzaroni M.E."/>
            <person name="Richter M."/>
            <person name="Garcia-Salamanca A."/>
            <person name="Yarza P."/>
            <person name="Suarez-Suarez A."/>
            <person name="Solano J."/>
            <person name="Alcaide M."/>
            <person name="van Dillewijn P."/>
            <person name="Molina-Henares M.A."/>
            <person name="Lopez-Cortes N."/>
            <person name="Al-Ramahi Y."/>
            <person name="Guerrero C."/>
            <person name="Acosta A."/>
            <person name="de Eugenio L.I."/>
            <person name="Martinez V."/>
            <person name="Marques S."/>
            <person name="Rojo F."/>
            <person name="Santero E."/>
            <person name="Genilloud O."/>
            <person name="Perez-Perez J."/>
            <person name="Rossello-Mora R."/>
            <person name="Ramos J.L."/>
        </authorList>
    </citation>
    <scope>NUCLEOTIDE SEQUENCE</scope>
</reference>
<accession>D9PFN6</accession>
<dbReference type="SUPFAM" id="SSF53706">
    <property type="entry name" value="Formate dehydrogenase/DMSO reductase, domains 1-3"/>
    <property type="match status" value="1"/>
</dbReference>
<dbReference type="Gene3D" id="3.40.228.10">
    <property type="entry name" value="Dimethylsulfoxide Reductase, domain 2"/>
    <property type="match status" value="1"/>
</dbReference>
<evidence type="ECO:0000313" key="2">
    <source>
        <dbReference type="EMBL" id="EFK97629.1"/>
    </source>
</evidence>